<evidence type="ECO:0000256" key="7">
    <source>
        <dbReference type="SAM" id="Phobius"/>
    </source>
</evidence>
<dbReference type="RefSeq" id="XP_004034473.1">
    <property type="nucleotide sequence ID" value="XM_004034425.1"/>
</dbReference>
<sequence>MIFDYINRSSWIQIIVILLYKDILDLLTDYDEKYHLRERSNGIFDLIKLVCFILYMGHICGCFWNQIAMAERAAGYSDDQLWIQVFKPYWLDRYIDSMYWSVVTMCTLGYGDITPKTRFEKMYVMAVVLVSTFVFAFSMNLIGDTIKEFYRKQKDFEDYIQKINIYMKKRKINEDTQIRIRKYLKHLNQRNENMNSKVLLDQLEDDLREKVQYDIFGTLLNKQSLLKYQFDVFKLAQKMEEKVLSFNQFIYQENDQSEYLYFLLKGSISFYTQKNQLLLSTSSQKGKMFGELEFFSGLQYRHSAKTNSMVILAQISKQNFLQIVKEDNKYLEKFMQLKDQYNIYKNYYGHQCGTCQKYGHDMLDCPMINFLAKKYQLTIEQDNNRQSCIRRKTNKFNTLKEAKITLQKYKYRQELVKYGNKYFNKQNLQSFDSVYFSNSDQINSSVQEKKNKYQKKLKNSLSLNYFQEILNKKIKIKTDQRNYKKWLKSKNHIL</sequence>
<dbReference type="eggNOG" id="KOG0498">
    <property type="taxonomic scope" value="Eukaryota"/>
</dbReference>
<dbReference type="PROSITE" id="PS50042">
    <property type="entry name" value="CNMP_BINDING_3"/>
    <property type="match status" value="1"/>
</dbReference>
<dbReference type="SUPFAM" id="SSF81324">
    <property type="entry name" value="Voltage-gated potassium channels"/>
    <property type="match status" value="1"/>
</dbReference>
<dbReference type="Pfam" id="PF00520">
    <property type="entry name" value="Ion_trans"/>
    <property type="match status" value="1"/>
</dbReference>
<dbReference type="PANTHER" id="PTHR45689:SF5">
    <property type="entry name" value="I[[H]] CHANNEL, ISOFORM E"/>
    <property type="match status" value="1"/>
</dbReference>
<dbReference type="SMART" id="SM00100">
    <property type="entry name" value="cNMP"/>
    <property type="match status" value="1"/>
</dbReference>
<dbReference type="Pfam" id="PF00027">
    <property type="entry name" value="cNMP_binding"/>
    <property type="match status" value="1"/>
</dbReference>
<dbReference type="GO" id="GO:0003254">
    <property type="term" value="P:regulation of membrane depolarization"/>
    <property type="evidence" value="ECO:0007669"/>
    <property type="project" value="TreeGrafter"/>
</dbReference>
<dbReference type="InterPro" id="IPR051413">
    <property type="entry name" value="K/Na_HCN_channel"/>
</dbReference>
<reference evidence="9 10" key="1">
    <citation type="submission" date="2011-07" db="EMBL/GenBank/DDBJ databases">
        <authorList>
            <person name="Coyne R."/>
            <person name="Brami D."/>
            <person name="Johnson J."/>
            <person name="Hostetler J."/>
            <person name="Hannick L."/>
            <person name="Clark T."/>
            <person name="Cassidy-Hanley D."/>
            <person name="Inman J."/>
        </authorList>
    </citation>
    <scope>NUCLEOTIDE SEQUENCE [LARGE SCALE GENOMIC DNA]</scope>
    <source>
        <strain evidence="9 10">G5</strain>
    </source>
</reference>
<name>G0QUY2_ICHMU</name>
<evidence type="ECO:0000256" key="6">
    <source>
        <dbReference type="ARBA" id="ARBA00023136"/>
    </source>
</evidence>
<dbReference type="InterPro" id="IPR000595">
    <property type="entry name" value="cNMP-bd_dom"/>
</dbReference>
<dbReference type="AlphaFoldDB" id="G0QUY2"/>
<protein>
    <recommendedName>
        <fullName evidence="8">Cyclic nucleotide-binding domain-containing protein</fullName>
    </recommendedName>
</protein>
<dbReference type="OrthoDB" id="417811at2759"/>
<gene>
    <name evidence="9" type="ORF">IMG5_120030</name>
</gene>
<feature type="transmembrane region" description="Helical" evidence="7">
    <location>
        <begin position="46"/>
        <end position="67"/>
    </location>
</feature>
<dbReference type="Proteomes" id="UP000008983">
    <property type="component" value="Unassembled WGS sequence"/>
</dbReference>
<evidence type="ECO:0000313" key="10">
    <source>
        <dbReference type="Proteomes" id="UP000008983"/>
    </source>
</evidence>
<keyword evidence="3 7" id="KW-0812">Transmembrane</keyword>
<comment type="subcellular location">
    <subcellularLocation>
        <location evidence="1">Membrane</location>
        <topology evidence="1">Multi-pass membrane protein</topology>
    </subcellularLocation>
</comment>
<evidence type="ECO:0000256" key="1">
    <source>
        <dbReference type="ARBA" id="ARBA00004141"/>
    </source>
</evidence>
<dbReference type="GO" id="GO:0005249">
    <property type="term" value="F:voltage-gated potassium channel activity"/>
    <property type="evidence" value="ECO:0007669"/>
    <property type="project" value="TreeGrafter"/>
</dbReference>
<evidence type="ECO:0000256" key="2">
    <source>
        <dbReference type="ARBA" id="ARBA00022448"/>
    </source>
</evidence>
<keyword evidence="10" id="KW-1185">Reference proteome</keyword>
<keyword evidence="4 7" id="KW-1133">Transmembrane helix</keyword>
<keyword evidence="2" id="KW-0813">Transport</keyword>
<evidence type="ECO:0000256" key="4">
    <source>
        <dbReference type="ARBA" id="ARBA00022989"/>
    </source>
</evidence>
<dbReference type="InterPro" id="IPR018490">
    <property type="entry name" value="cNMP-bd_dom_sf"/>
</dbReference>
<dbReference type="InParanoid" id="G0QUY2"/>
<feature type="transmembrane region" description="Helical" evidence="7">
    <location>
        <begin position="123"/>
        <end position="143"/>
    </location>
</feature>
<dbReference type="OMA" id="ESHNTEP"/>
<dbReference type="Gene3D" id="1.10.287.70">
    <property type="match status" value="1"/>
</dbReference>
<keyword evidence="6 7" id="KW-0472">Membrane</keyword>
<dbReference type="SUPFAM" id="SSF51206">
    <property type="entry name" value="cAMP-binding domain-like"/>
    <property type="match status" value="1"/>
</dbReference>
<evidence type="ECO:0000256" key="5">
    <source>
        <dbReference type="ARBA" id="ARBA00023065"/>
    </source>
</evidence>
<dbReference type="GO" id="GO:0098855">
    <property type="term" value="C:HCN channel complex"/>
    <property type="evidence" value="ECO:0007669"/>
    <property type="project" value="TreeGrafter"/>
</dbReference>
<proteinExistence type="predicted"/>
<keyword evidence="5" id="KW-0406">Ion transport</keyword>
<evidence type="ECO:0000256" key="3">
    <source>
        <dbReference type="ARBA" id="ARBA00022692"/>
    </source>
</evidence>
<dbReference type="GeneID" id="14907112"/>
<dbReference type="PANTHER" id="PTHR45689">
    <property type="entry name" value="I[[H]] CHANNEL, ISOFORM E"/>
    <property type="match status" value="1"/>
</dbReference>
<organism evidence="9 10">
    <name type="scientific">Ichthyophthirius multifiliis</name>
    <name type="common">White spot disease agent</name>
    <name type="synonym">Ich</name>
    <dbReference type="NCBI Taxonomy" id="5932"/>
    <lineage>
        <taxon>Eukaryota</taxon>
        <taxon>Sar</taxon>
        <taxon>Alveolata</taxon>
        <taxon>Ciliophora</taxon>
        <taxon>Intramacronucleata</taxon>
        <taxon>Oligohymenophorea</taxon>
        <taxon>Hymenostomatida</taxon>
        <taxon>Ophryoglenina</taxon>
        <taxon>Ichthyophthirius</taxon>
    </lineage>
</organism>
<evidence type="ECO:0000259" key="8">
    <source>
        <dbReference type="PROSITE" id="PS50042"/>
    </source>
</evidence>
<dbReference type="CDD" id="cd00038">
    <property type="entry name" value="CAP_ED"/>
    <property type="match status" value="1"/>
</dbReference>
<dbReference type="EMBL" id="GL983925">
    <property type="protein sequence ID" value="EGR30987.1"/>
    <property type="molecule type" value="Genomic_DNA"/>
</dbReference>
<dbReference type="InterPro" id="IPR005821">
    <property type="entry name" value="Ion_trans_dom"/>
</dbReference>
<evidence type="ECO:0000313" key="9">
    <source>
        <dbReference type="EMBL" id="EGR30987.1"/>
    </source>
</evidence>
<accession>G0QUY2</accession>
<dbReference type="InterPro" id="IPR014710">
    <property type="entry name" value="RmlC-like_jellyroll"/>
</dbReference>
<dbReference type="Gene3D" id="2.60.120.10">
    <property type="entry name" value="Jelly Rolls"/>
    <property type="match status" value="1"/>
</dbReference>
<dbReference type="Gene3D" id="1.10.287.630">
    <property type="entry name" value="Helix hairpin bin"/>
    <property type="match status" value="1"/>
</dbReference>
<feature type="transmembrane region" description="Helical" evidence="7">
    <location>
        <begin position="94"/>
        <end position="111"/>
    </location>
</feature>
<feature type="domain" description="Cyclic nucleotide-binding" evidence="8">
    <location>
        <begin position="234"/>
        <end position="324"/>
    </location>
</feature>
<dbReference type="STRING" id="857967.G0QUY2"/>
<dbReference type="GO" id="GO:0035725">
    <property type="term" value="P:sodium ion transmembrane transport"/>
    <property type="evidence" value="ECO:0007669"/>
    <property type="project" value="TreeGrafter"/>
</dbReference>